<keyword evidence="2" id="KW-1185">Reference proteome</keyword>
<comment type="caution">
    <text evidence="1">The sequence shown here is derived from an EMBL/GenBank/DDBJ whole genome shotgun (WGS) entry which is preliminary data.</text>
</comment>
<proteinExistence type="predicted"/>
<name>A0A8H6Y0Y3_9AGAR</name>
<dbReference type="Proteomes" id="UP000620124">
    <property type="component" value="Unassembled WGS sequence"/>
</dbReference>
<dbReference type="AlphaFoldDB" id="A0A8H6Y0Y3"/>
<evidence type="ECO:0000313" key="1">
    <source>
        <dbReference type="EMBL" id="KAF7349939.1"/>
    </source>
</evidence>
<protein>
    <submittedName>
        <fullName evidence="1">Uncharacterized protein</fullName>
    </submittedName>
</protein>
<evidence type="ECO:0000313" key="2">
    <source>
        <dbReference type="Proteomes" id="UP000620124"/>
    </source>
</evidence>
<accession>A0A8H6Y0Y3</accession>
<organism evidence="1 2">
    <name type="scientific">Mycena venus</name>
    <dbReference type="NCBI Taxonomy" id="2733690"/>
    <lineage>
        <taxon>Eukaryota</taxon>
        <taxon>Fungi</taxon>
        <taxon>Dikarya</taxon>
        <taxon>Basidiomycota</taxon>
        <taxon>Agaricomycotina</taxon>
        <taxon>Agaricomycetes</taxon>
        <taxon>Agaricomycetidae</taxon>
        <taxon>Agaricales</taxon>
        <taxon>Marasmiineae</taxon>
        <taxon>Mycenaceae</taxon>
        <taxon>Mycena</taxon>
    </lineage>
</organism>
<dbReference type="EMBL" id="JACAZI010000010">
    <property type="protein sequence ID" value="KAF7349939.1"/>
    <property type="molecule type" value="Genomic_DNA"/>
</dbReference>
<sequence length="139" mass="15026">MTVGVLFSVRDVCFGWSNLLDFFPKLDKPPPSRRALDSPVSVVNIRTKPLTTGRVPNVSDDTALVGQLLYPVCPAVLLLLPGTVFVSKGIFNSHRTSSGSLALLPTSLRRTIYILAQFTSSSCPIRCLIRVVTAIVTPA</sequence>
<gene>
    <name evidence="1" type="ORF">MVEN_01294700</name>
</gene>
<reference evidence="1" key="1">
    <citation type="submission" date="2020-05" db="EMBL/GenBank/DDBJ databases">
        <title>Mycena genomes resolve the evolution of fungal bioluminescence.</title>
        <authorList>
            <person name="Tsai I.J."/>
        </authorList>
    </citation>
    <scope>NUCLEOTIDE SEQUENCE</scope>
    <source>
        <strain evidence="1">CCC161011</strain>
    </source>
</reference>